<dbReference type="Gene3D" id="3.40.50.300">
    <property type="entry name" value="P-loop containing nucleotide triphosphate hydrolases"/>
    <property type="match status" value="1"/>
</dbReference>
<keyword evidence="3 5" id="KW-0067">ATP-binding</keyword>
<gene>
    <name evidence="5" type="primary">btuD_2</name>
    <name evidence="5" type="ORF">VST7929_01320</name>
</gene>
<keyword evidence="6" id="KW-1185">Reference proteome</keyword>
<dbReference type="Pfam" id="PF00005">
    <property type="entry name" value="ABC_tran"/>
    <property type="match status" value="1"/>
</dbReference>
<accession>A0ABM8ZTF4</accession>
<reference evidence="5" key="1">
    <citation type="submission" date="2021-11" db="EMBL/GenBank/DDBJ databases">
        <authorList>
            <person name="Rodrigo-Torres L."/>
            <person name="Arahal R. D."/>
            <person name="Lucena T."/>
        </authorList>
    </citation>
    <scope>NUCLEOTIDE SEQUENCE</scope>
    <source>
        <strain evidence="5">CECT 7929</strain>
    </source>
</reference>
<keyword evidence="1" id="KW-0813">Transport</keyword>
<dbReference type="RefSeq" id="WP_237465901.1">
    <property type="nucleotide sequence ID" value="NZ_CAKLDI010000001.1"/>
</dbReference>
<dbReference type="PANTHER" id="PTHR42734">
    <property type="entry name" value="METAL TRANSPORT SYSTEM ATP-BINDING PROTEIN TM_0124-RELATED"/>
    <property type="match status" value="1"/>
</dbReference>
<evidence type="ECO:0000256" key="1">
    <source>
        <dbReference type="ARBA" id="ARBA00022448"/>
    </source>
</evidence>
<keyword evidence="2" id="KW-0547">Nucleotide-binding</keyword>
<dbReference type="PROSITE" id="PS50893">
    <property type="entry name" value="ABC_TRANSPORTER_2"/>
    <property type="match status" value="1"/>
</dbReference>
<dbReference type="EMBL" id="CAKLDI010000001">
    <property type="protein sequence ID" value="CAH0533452.1"/>
    <property type="molecule type" value="Genomic_DNA"/>
</dbReference>
<protein>
    <submittedName>
        <fullName evidence="5">Vitamin B12 import ATP-binding protein BtuD</fullName>
    </submittedName>
</protein>
<dbReference type="InterPro" id="IPR027417">
    <property type="entry name" value="P-loop_NTPase"/>
</dbReference>
<dbReference type="GO" id="GO:0005524">
    <property type="term" value="F:ATP binding"/>
    <property type="evidence" value="ECO:0007669"/>
    <property type="project" value="UniProtKB-KW"/>
</dbReference>
<dbReference type="InterPro" id="IPR050153">
    <property type="entry name" value="Metal_Ion_Import_ABC"/>
</dbReference>
<evidence type="ECO:0000259" key="4">
    <source>
        <dbReference type="PROSITE" id="PS50893"/>
    </source>
</evidence>
<name>A0ABM8ZTF4_9VIBR</name>
<evidence type="ECO:0000313" key="5">
    <source>
        <dbReference type="EMBL" id="CAH0533452.1"/>
    </source>
</evidence>
<dbReference type="Proteomes" id="UP000838672">
    <property type="component" value="Unassembled WGS sequence"/>
</dbReference>
<dbReference type="PROSITE" id="PS00211">
    <property type="entry name" value="ABC_TRANSPORTER_1"/>
    <property type="match status" value="1"/>
</dbReference>
<dbReference type="NCBIfam" id="NF002981">
    <property type="entry name" value="PRK03695.1"/>
    <property type="match status" value="1"/>
</dbReference>
<sequence length="251" mass="27868">MLKLENIAHTQRLLPLSLAIAAGESCHLLGPNGSGKSTLLMCISGLLSGEGRVYWQAQNLAKLSLASQAQYRSVLLQQQRPSFHLRVFQYLLVSLAPLQRTLSAEVEQVLMALAKRLGIDDKLSRQLDTLSGGEWQRVRLLACFLQVWPTLNPQARFLLLDEPMNALDLTHQRVVYQLIAELKSNGLAIVIASHDLSQSYRHADQVLVLQHGVKCAYGPPQTVLTPALIEQVFAIQAQILAQEPKRLLLDV</sequence>
<evidence type="ECO:0000256" key="3">
    <source>
        <dbReference type="ARBA" id="ARBA00022840"/>
    </source>
</evidence>
<proteinExistence type="predicted"/>
<feature type="domain" description="ABC transporter" evidence="4">
    <location>
        <begin position="2"/>
        <end position="236"/>
    </location>
</feature>
<dbReference type="SMART" id="SM00382">
    <property type="entry name" value="AAA"/>
    <property type="match status" value="1"/>
</dbReference>
<evidence type="ECO:0000313" key="6">
    <source>
        <dbReference type="Proteomes" id="UP000838672"/>
    </source>
</evidence>
<dbReference type="SUPFAM" id="SSF52540">
    <property type="entry name" value="P-loop containing nucleoside triphosphate hydrolases"/>
    <property type="match status" value="1"/>
</dbReference>
<evidence type="ECO:0000256" key="2">
    <source>
        <dbReference type="ARBA" id="ARBA00022741"/>
    </source>
</evidence>
<dbReference type="PANTHER" id="PTHR42734:SF18">
    <property type="entry name" value="VITAMIN B12 IMPORT ATP-BINDING PROTEIN BTUD"/>
    <property type="match status" value="1"/>
</dbReference>
<dbReference type="InterPro" id="IPR003593">
    <property type="entry name" value="AAA+_ATPase"/>
</dbReference>
<dbReference type="InterPro" id="IPR017871">
    <property type="entry name" value="ABC_transporter-like_CS"/>
</dbReference>
<organism evidence="5 6">
    <name type="scientific">Vibrio stylophorae</name>
    <dbReference type="NCBI Taxonomy" id="659351"/>
    <lineage>
        <taxon>Bacteria</taxon>
        <taxon>Pseudomonadati</taxon>
        <taxon>Pseudomonadota</taxon>
        <taxon>Gammaproteobacteria</taxon>
        <taxon>Vibrionales</taxon>
        <taxon>Vibrionaceae</taxon>
        <taxon>Vibrio</taxon>
    </lineage>
</organism>
<comment type="caution">
    <text evidence="5">The sequence shown here is derived from an EMBL/GenBank/DDBJ whole genome shotgun (WGS) entry which is preliminary data.</text>
</comment>
<dbReference type="InterPro" id="IPR003439">
    <property type="entry name" value="ABC_transporter-like_ATP-bd"/>
</dbReference>